<dbReference type="Proteomes" id="UP000808146">
    <property type="component" value="Unassembled WGS sequence"/>
</dbReference>
<evidence type="ECO:0000313" key="4">
    <source>
        <dbReference type="Proteomes" id="UP000808146"/>
    </source>
</evidence>
<feature type="region of interest" description="Disordered" evidence="1">
    <location>
        <begin position="395"/>
        <end position="457"/>
    </location>
</feature>
<feature type="compositionally biased region" description="Pro residues" evidence="1">
    <location>
        <begin position="402"/>
        <end position="412"/>
    </location>
</feature>
<name>A0A9D7LUW9_9RHOO</name>
<dbReference type="NCBIfam" id="NF041494">
    <property type="entry name" value="MobH"/>
    <property type="match status" value="1"/>
</dbReference>
<evidence type="ECO:0000313" key="3">
    <source>
        <dbReference type="EMBL" id="MBK8890757.1"/>
    </source>
</evidence>
<evidence type="ECO:0000259" key="2">
    <source>
        <dbReference type="Pfam" id="PF07514"/>
    </source>
</evidence>
<dbReference type="Gene3D" id="1.10.3210.40">
    <property type="match status" value="1"/>
</dbReference>
<gene>
    <name evidence="3" type="ORF">IPN75_10360</name>
</gene>
<dbReference type="Pfam" id="PF07514">
    <property type="entry name" value="TraI_2"/>
    <property type="match status" value="1"/>
</dbReference>
<reference evidence="4" key="1">
    <citation type="journal article" date="2021" name="Nat. Commun.">
        <title>Connecting structure to function with the recovery of over 1000 high-quality metagenome-assembled genomes from activated sludge using long-read sequencing.</title>
        <authorList>
            <person name="Singleton C.M."/>
            <person name="Petriglieri F."/>
            <person name="Kristensen J.M."/>
            <person name="Kirkegaard R.H."/>
            <person name="Michaelsen T.Y."/>
            <person name="Andersen M.H."/>
            <person name="Kondrotaite Z."/>
            <person name="Karst S.M."/>
            <person name="Dueholm M.S."/>
            <person name="Nielsen P.H."/>
            <person name="Albertsen M."/>
        </authorList>
    </citation>
    <scope>NUCLEOTIDE SEQUENCE [LARGE SCALE GENOMIC DNA]</scope>
</reference>
<feature type="compositionally biased region" description="Low complexity" evidence="1">
    <location>
        <begin position="442"/>
        <end position="457"/>
    </location>
</feature>
<protein>
    <submittedName>
        <fullName evidence="3">TraI domain-containing protein</fullName>
    </submittedName>
</protein>
<proteinExistence type="predicted"/>
<feature type="compositionally biased region" description="Basic residues" evidence="1">
    <location>
        <begin position="1"/>
        <end position="12"/>
    </location>
</feature>
<feature type="region of interest" description="Disordered" evidence="1">
    <location>
        <begin position="1"/>
        <end position="22"/>
    </location>
</feature>
<dbReference type="EMBL" id="JADKBR010000015">
    <property type="protein sequence ID" value="MBK8890757.1"/>
    <property type="molecule type" value="Genomic_DNA"/>
</dbReference>
<comment type="caution">
    <text evidence="3">The sequence shown here is derived from an EMBL/GenBank/DDBJ whole genome shotgun (WGS) entry which is preliminary data.</text>
</comment>
<sequence>MPTSHSFRHRRTAMPATPTPVTSYPASDPGFAAVPVEDLLAGEADLIARIKLCYGIDRDSFERDVLMLVRRYAACVHLLPATADNYFSKPGGLLRLGLETAFFSLQGTDAHIFSGRMSISARRQLEPRWRHATFIAGLCCELYRLMSHIIVTDAAGEAWPAFLRPLADWLATRGSERYFLRWRPQAVEARGLGLFALPHVVPPAVMADLSEGNAVIVPHLLASIGGIPVYRDHNILDELVRRSLALVIDRNLVASADRYGSPQYGSHLERYLVDALRRLTSGNSAWIANREKSRLWFGQDGLFLVWPGAAEDVHQLLEADQLAGIPKAPETMLELLLAAGVFEAAAAGRATWSIQPPGAKAPLEAVKLSAPAILLAGIDPPPVALPQALEFKPAPASAPVAPQTPPSMPPLAPVKSGTQLSLIPPPEPPAESDVRVAPVEETPGSASPEPATTPPSATFALQAPMRLNPVVRDALAEAVRTLNDGMGPPTVCTVAQGVFVPLEEFGRRGVQPSLAMRALTEANMLVKPNRNGPPTLSREFNGNPTVGIVLDPRCVSGLDLAGFAAPPAEGS</sequence>
<feature type="domain" description="Uncharacterised" evidence="2">
    <location>
        <begin position="37"/>
        <end position="350"/>
    </location>
</feature>
<evidence type="ECO:0000256" key="1">
    <source>
        <dbReference type="SAM" id="MobiDB-lite"/>
    </source>
</evidence>
<dbReference type="AlphaFoldDB" id="A0A9D7LUW9"/>
<organism evidence="3 4">
    <name type="scientific">Candidatus Dechloromonas phosphorivorans</name>
    <dbReference type="NCBI Taxonomy" id="2899244"/>
    <lineage>
        <taxon>Bacteria</taxon>
        <taxon>Pseudomonadati</taxon>
        <taxon>Pseudomonadota</taxon>
        <taxon>Betaproteobacteria</taxon>
        <taxon>Rhodocyclales</taxon>
        <taxon>Azonexaceae</taxon>
        <taxon>Dechloromonas</taxon>
    </lineage>
</organism>
<dbReference type="InterPro" id="IPR011119">
    <property type="entry name" value="Unchr_helicase_relaxase_TraI"/>
</dbReference>
<accession>A0A9D7LUW9</accession>